<keyword evidence="2" id="KW-0732">Signal</keyword>
<feature type="region of interest" description="Disordered" evidence="1">
    <location>
        <begin position="25"/>
        <end position="53"/>
    </location>
</feature>
<protein>
    <submittedName>
        <fullName evidence="3">Uncharacterized protein</fullName>
    </submittedName>
</protein>
<evidence type="ECO:0000313" key="4">
    <source>
        <dbReference type="Proteomes" id="UP000033870"/>
    </source>
</evidence>
<feature type="signal peptide" evidence="2">
    <location>
        <begin position="1"/>
        <end position="25"/>
    </location>
</feature>
<reference evidence="3 4" key="1">
    <citation type="journal article" date="2015" name="Nature">
        <title>rRNA introns, odd ribosomes, and small enigmatic genomes across a large radiation of phyla.</title>
        <authorList>
            <person name="Brown C.T."/>
            <person name="Hug L.A."/>
            <person name="Thomas B.C."/>
            <person name="Sharon I."/>
            <person name="Castelle C.J."/>
            <person name="Singh A."/>
            <person name="Wilkins M.J."/>
            <person name="Williams K.H."/>
            <person name="Banfield J.F."/>
        </authorList>
    </citation>
    <scope>NUCLEOTIDE SEQUENCE [LARGE SCALE GENOMIC DNA]</scope>
</reference>
<gene>
    <name evidence="3" type="ORF">UY92_C0021G0014</name>
</gene>
<dbReference type="AlphaFoldDB" id="A0A0G1YDV6"/>
<accession>A0A0G1YDV6</accession>
<evidence type="ECO:0000256" key="1">
    <source>
        <dbReference type="SAM" id="MobiDB-lite"/>
    </source>
</evidence>
<organism evidence="3 4">
    <name type="scientific">Candidatus Magasanikbacteria bacterium GW2011_GWA2_56_11</name>
    <dbReference type="NCBI Taxonomy" id="1619044"/>
    <lineage>
        <taxon>Bacteria</taxon>
        <taxon>Candidatus Magasanikiibacteriota</taxon>
    </lineage>
</organism>
<comment type="caution">
    <text evidence="3">The sequence shown here is derived from an EMBL/GenBank/DDBJ whole genome shotgun (WGS) entry which is preliminary data.</text>
</comment>
<dbReference type="PROSITE" id="PS51257">
    <property type="entry name" value="PROKAR_LIPOPROTEIN"/>
    <property type="match status" value="1"/>
</dbReference>
<name>A0A0G1YDV6_9BACT</name>
<dbReference type="Proteomes" id="UP000033870">
    <property type="component" value="Unassembled WGS sequence"/>
</dbReference>
<feature type="chain" id="PRO_5002541121" evidence="2">
    <location>
        <begin position="26"/>
        <end position="148"/>
    </location>
</feature>
<dbReference type="EMBL" id="LCRX01000021">
    <property type="protein sequence ID" value="KKW41380.1"/>
    <property type="molecule type" value="Genomic_DNA"/>
</dbReference>
<sequence length="148" mass="15838">MKRHAVLWGGILAFVLLTGAGCAKSQTGTGEPATKPGDETAAPGPAGTPDATDVQGVDITKAESTSKGVLNVEFAADEALAKDVQGYRLLLANEPDPTWPTKGYWYQLGPDHRSKAWRVPSGKRHLRVCAVKNNQCAEYSESMEVEVK</sequence>
<evidence type="ECO:0000256" key="2">
    <source>
        <dbReference type="SAM" id="SignalP"/>
    </source>
</evidence>
<feature type="compositionally biased region" description="Low complexity" evidence="1">
    <location>
        <begin position="39"/>
        <end position="53"/>
    </location>
</feature>
<evidence type="ECO:0000313" key="3">
    <source>
        <dbReference type="EMBL" id="KKW41380.1"/>
    </source>
</evidence>
<proteinExistence type="predicted"/>